<dbReference type="Proteomes" id="UP000648352">
    <property type="component" value="Unassembled WGS sequence"/>
</dbReference>
<dbReference type="RefSeq" id="WP_191718941.1">
    <property type="nucleotide sequence ID" value="NZ_JACSQP010000004.1"/>
</dbReference>
<keyword evidence="4" id="KW-1185">Reference proteome</keyword>
<proteinExistence type="predicted"/>
<protein>
    <submittedName>
        <fullName evidence="3">ATP-dependent DNA ligase</fullName>
    </submittedName>
</protein>
<evidence type="ECO:0000313" key="4">
    <source>
        <dbReference type="Proteomes" id="UP000648352"/>
    </source>
</evidence>
<reference evidence="3 4" key="1">
    <citation type="submission" date="2020-08" db="EMBL/GenBank/DDBJ databases">
        <title>A Genomic Blueprint of the Chicken Gut Microbiome.</title>
        <authorList>
            <person name="Gilroy R."/>
            <person name="Ravi A."/>
            <person name="Getino M."/>
            <person name="Pursley I."/>
            <person name="Horton D.L."/>
            <person name="Alikhan N.-F."/>
            <person name="Baker D."/>
            <person name="Gharbi K."/>
            <person name="Hall N."/>
            <person name="Watson M."/>
            <person name="Adriaenssens E.M."/>
            <person name="Foster-Nyarko E."/>
            <person name="Jarju S."/>
            <person name="Secka A."/>
            <person name="Antonio M."/>
            <person name="Oren A."/>
            <person name="Chaudhuri R."/>
            <person name="La Ragione R.M."/>
            <person name="Hildebrand F."/>
            <person name="Pallen M.J."/>
        </authorList>
    </citation>
    <scope>NUCLEOTIDE SEQUENCE [LARGE SCALE GENOMIC DNA]</scope>
    <source>
        <strain evidence="3 4">Sa4CUA7</strain>
    </source>
</reference>
<evidence type="ECO:0000256" key="1">
    <source>
        <dbReference type="SAM" id="MobiDB-lite"/>
    </source>
</evidence>
<feature type="region of interest" description="Disordered" evidence="1">
    <location>
        <begin position="86"/>
        <end position="106"/>
    </location>
</feature>
<sequence>MGKLVYGSGNRSFDIEDRALAHLRVVFMNKLRRGEPFMFHHNEPHVSCSVWTHPAVPLVFQFHGSRQPSLNREWVEALMQEASSPNGLRLVPEPTPGSVTLADAVG</sequence>
<dbReference type="EMBL" id="JACSQP010000004">
    <property type="protein sequence ID" value="MBD7957781.1"/>
    <property type="molecule type" value="Genomic_DNA"/>
</dbReference>
<comment type="caution">
    <text evidence="3">The sequence shown here is derived from an EMBL/GenBank/DDBJ whole genome shotgun (WGS) entry which is preliminary data.</text>
</comment>
<dbReference type="InterPro" id="IPR057204">
    <property type="entry name" value="DUF7882"/>
</dbReference>
<evidence type="ECO:0000313" key="3">
    <source>
        <dbReference type="EMBL" id="MBD7957781.1"/>
    </source>
</evidence>
<accession>A0ABR8S2Q7</accession>
<evidence type="ECO:0000259" key="2">
    <source>
        <dbReference type="Pfam" id="PF25355"/>
    </source>
</evidence>
<feature type="domain" description="DUF7882" evidence="2">
    <location>
        <begin position="1"/>
        <end position="93"/>
    </location>
</feature>
<dbReference type="Pfam" id="PF25355">
    <property type="entry name" value="DUF7882"/>
    <property type="match status" value="1"/>
</dbReference>
<name>A0ABR8S2Q7_9MICO</name>
<organism evidence="3 4">
    <name type="scientific">Microbacterium pullorum</name>
    <dbReference type="NCBI Taxonomy" id="2762236"/>
    <lineage>
        <taxon>Bacteria</taxon>
        <taxon>Bacillati</taxon>
        <taxon>Actinomycetota</taxon>
        <taxon>Actinomycetes</taxon>
        <taxon>Micrococcales</taxon>
        <taxon>Microbacteriaceae</taxon>
        <taxon>Microbacterium</taxon>
    </lineage>
</organism>
<dbReference type="GO" id="GO:0016874">
    <property type="term" value="F:ligase activity"/>
    <property type="evidence" value="ECO:0007669"/>
    <property type="project" value="UniProtKB-KW"/>
</dbReference>
<keyword evidence="3" id="KW-0436">Ligase</keyword>
<gene>
    <name evidence="3" type="ORF">H9651_09030</name>
</gene>